<proteinExistence type="inferred from homology"/>
<dbReference type="InterPro" id="IPR002355">
    <property type="entry name" value="Cu_oxidase_Cu_BS"/>
</dbReference>
<dbReference type="OrthoDB" id="2121828at2759"/>
<feature type="domain" description="Plastocyanin-like" evidence="13">
    <location>
        <begin position="142"/>
        <end position="284"/>
    </location>
</feature>
<feature type="domain" description="Plastocyanin-like" evidence="14">
    <location>
        <begin position="389"/>
        <end position="520"/>
    </location>
</feature>
<keyword evidence="10" id="KW-0560">Oxidoreductase</keyword>
<dbReference type="InterPro" id="IPR011707">
    <property type="entry name" value="Cu-oxidase-like_N"/>
</dbReference>
<dbReference type="HOGENOM" id="CLU_006504_6_3_1"/>
<evidence type="ECO:0000256" key="5">
    <source>
        <dbReference type="ARBA" id="ARBA00012297"/>
    </source>
</evidence>
<dbReference type="Pfam" id="PF07731">
    <property type="entry name" value="Cu-oxidase_2"/>
    <property type="match status" value="1"/>
</dbReference>
<dbReference type="EMBL" id="GL377569">
    <property type="protein sequence ID" value="EFJ34842.1"/>
    <property type="molecule type" value="Genomic_DNA"/>
</dbReference>
<dbReference type="PROSITE" id="PS00080">
    <property type="entry name" value="MULTICOPPER_OXIDASE2"/>
    <property type="match status" value="1"/>
</dbReference>
<evidence type="ECO:0000313" key="17">
    <source>
        <dbReference type="EMBL" id="EFJ34842.1"/>
    </source>
</evidence>
<comment type="subcellular location">
    <subcellularLocation>
        <location evidence="3">Secreted</location>
        <location evidence="3">Extracellular space</location>
        <location evidence="3">Apoplast</location>
    </subcellularLocation>
</comment>
<dbReference type="CDD" id="cd13875">
    <property type="entry name" value="CuRO_2_LCC_plant"/>
    <property type="match status" value="1"/>
</dbReference>
<evidence type="ECO:0000313" key="16">
    <source>
        <dbReference type="EMBL" id="EFJ06867.1"/>
    </source>
</evidence>
<dbReference type="CDD" id="cd13897">
    <property type="entry name" value="CuRO_3_LCC_plant"/>
    <property type="match status" value="1"/>
</dbReference>
<evidence type="ECO:0000256" key="8">
    <source>
        <dbReference type="ARBA" id="ARBA00022723"/>
    </source>
</evidence>
<evidence type="ECO:0000256" key="9">
    <source>
        <dbReference type="ARBA" id="ARBA00022737"/>
    </source>
</evidence>
<evidence type="ECO:0000256" key="1">
    <source>
        <dbReference type="ARBA" id="ARBA00000349"/>
    </source>
</evidence>
<dbReference type="InterPro" id="IPR034288">
    <property type="entry name" value="CuRO_1_LCC"/>
</dbReference>
<dbReference type="SUPFAM" id="SSF49503">
    <property type="entry name" value="Cupredoxins"/>
    <property type="match status" value="3"/>
</dbReference>
<dbReference type="GO" id="GO:0016491">
    <property type="term" value="F:oxidoreductase activity"/>
    <property type="evidence" value="ECO:0000318"/>
    <property type="project" value="GO_Central"/>
</dbReference>
<dbReference type="PROSITE" id="PS00079">
    <property type="entry name" value="MULTICOPPER_OXIDASE1"/>
    <property type="match status" value="1"/>
</dbReference>
<evidence type="ECO:0000256" key="4">
    <source>
        <dbReference type="ARBA" id="ARBA00010609"/>
    </source>
</evidence>
<dbReference type="GO" id="GO:0048046">
    <property type="term" value="C:apoplast"/>
    <property type="evidence" value="ECO:0007669"/>
    <property type="project" value="UniProtKB-SubCell"/>
</dbReference>
<dbReference type="InterPro" id="IPR017761">
    <property type="entry name" value="Laccase"/>
</dbReference>
<evidence type="ECO:0000256" key="7">
    <source>
        <dbReference type="ARBA" id="ARBA00022525"/>
    </source>
</evidence>
<dbReference type="OMA" id="WHAHAGW"/>
<dbReference type="EC" id="1.10.3.2" evidence="5"/>
<evidence type="ECO:0000256" key="6">
    <source>
        <dbReference type="ARBA" id="ARBA00022523"/>
    </source>
</evidence>
<keyword evidence="8" id="KW-0479">Metal-binding</keyword>
<keyword evidence="18" id="KW-1185">Reference proteome</keyword>
<reference evidence="17 18" key="1">
    <citation type="journal article" date="2011" name="Science">
        <title>The Selaginella genome identifies genetic changes associated with the evolution of vascular plants.</title>
        <authorList>
            <person name="Banks J.A."/>
            <person name="Nishiyama T."/>
            <person name="Hasebe M."/>
            <person name="Bowman J.L."/>
            <person name="Gribskov M."/>
            <person name="dePamphilis C."/>
            <person name="Albert V.A."/>
            <person name="Aono N."/>
            <person name="Aoyama T."/>
            <person name="Ambrose B.A."/>
            <person name="Ashton N.W."/>
            <person name="Axtell M.J."/>
            <person name="Barker E."/>
            <person name="Barker M.S."/>
            <person name="Bennetzen J.L."/>
            <person name="Bonawitz N.D."/>
            <person name="Chapple C."/>
            <person name="Cheng C."/>
            <person name="Correa L.G."/>
            <person name="Dacre M."/>
            <person name="DeBarry J."/>
            <person name="Dreyer I."/>
            <person name="Elias M."/>
            <person name="Engstrom E.M."/>
            <person name="Estelle M."/>
            <person name="Feng L."/>
            <person name="Finet C."/>
            <person name="Floyd S.K."/>
            <person name="Frommer W.B."/>
            <person name="Fujita T."/>
            <person name="Gramzow L."/>
            <person name="Gutensohn M."/>
            <person name="Harholt J."/>
            <person name="Hattori M."/>
            <person name="Heyl A."/>
            <person name="Hirai T."/>
            <person name="Hiwatashi Y."/>
            <person name="Ishikawa M."/>
            <person name="Iwata M."/>
            <person name="Karol K.G."/>
            <person name="Koehler B."/>
            <person name="Kolukisaoglu U."/>
            <person name="Kubo M."/>
            <person name="Kurata T."/>
            <person name="Lalonde S."/>
            <person name="Li K."/>
            <person name="Li Y."/>
            <person name="Litt A."/>
            <person name="Lyons E."/>
            <person name="Manning G."/>
            <person name="Maruyama T."/>
            <person name="Michael T.P."/>
            <person name="Mikami K."/>
            <person name="Miyazaki S."/>
            <person name="Morinaga S."/>
            <person name="Murata T."/>
            <person name="Mueller-Roeber B."/>
            <person name="Nelson D.R."/>
            <person name="Obara M."/>
            <person name="Oguri Y."/>
            <person name="Olmstead R.G."/>
            <person name="Onodera N."/>
            <person name="Petersen B.L."/>
            <person name="Pils B."/>
            <person name="Prigge M."/>
            <person name="Rensing S.A."/>
            <person name="Riano-Pachon D.M."/>
            <person name="Roberts A.W."/>
            <person name="Sato Y."/>
            <person name="Scheller H.V."/>
            <person name="Schulz B."/>
            <person name="Schulz C."/>
            <person name="Shakirov E.V."/>
            <person name="Shibagaki N."/>
            <person name="Shinohara N."/>
            <person name="Shippen D.E."/>
            <person name="Soerensen I."/>
            <person name="Sotooka R."/>
            <person name="Sugimoto N."/>
            <person name="Sugita M."/>
            <person name="Sumikawa N."/>
            <person name="Tanurdzic M."/>
            <person name="Theissen G."/>
            <person name="Ulvskov P."/>
            <person name="Wakazuki S."/>
            <person name="Weng J.K."/>
            <person name="Willats W.W."/>
            <person name="Wipf D."/>
            <person name="Wolf P.G."/>
            <person name="Yang L."/>
            <person name="Zimmer A.D."/>
            <person name="Zhu Q."/>
            <person name="Mitros T."/>
            <person name="Hellsten U."/>
            <person name="Loque D."/>
            <person name="Otillar R."/>
            <person name="Salamov A."/>
            <person name="Schmutz J."/>
            <person name="Shapiro H."/>
            <person name="Lindquist E."/>
            <person name="Lucas S."/>
            <person name="Rokhsar D."/>
            <person name="Grigoriev I.V."/>
        </authorList>
    </citation>
    <scope>NUCLEOTIDE SEQUENCE [LARGE SCALE GENOMIC DNA]</scope>
</reference>
<feature type="domain" description="Plastocyanin-like" evidence="15">
    <location>
        <begin position="1"/>
        <end position="114"/>
    </location>
</feature>
<comment type="cofactor">
    <cofactor evidence="2">
        <name>Cu cation</name>
        <dbReference type="ChEBI" id="CHEBI:23378"/>
    </cofactor>
</comment>
<dbReference type="PANTHER" id="PTHR11709">
    <property type="entry name" value="MULTI-COPPER OXIDASE"/>
    <property type="match status" value="1"/>
</dbReference>
<dbReference type="GO" id="GO:0052716">
    <property type="term" value="F:hydroquinone:oxygen oxidoreductase activity"/>
    <property type="evidence" value="ECO:0007669"/>
    <property type="project" value="UniProtKB-EC"/>
</dbReference>
<dbReference type="GO" id="GO:0005507">
    <property type="term" value="F:copper ion binding"/>
    <property type="evidence" value="ECO:0007669"/>
    <property type="project" value="InterPro"/>
</dbReference>
<dbReference type="EMBL" id="GL377692">
    <property type="protein sequence ID" value="EFJ06867.1"/>
    <property type="molecule type" value="Genomic_DNA"/>
</dbReference>
<keyword evidence="11" id="KW-0186">Copper</keyword>
<evidence type="ECO:0000256" key="11">
    <source>
        <dbReference type="ARBA" id="ARBA00023008"/>
    </source>
</evidence>
<dbReference type="InterPro" id="IPR034289">
    <property type="entry name" value="CuRO_3_LCC"/>
</dbReference>
<dbReference type="InterPro" id="IPR001117">
    <property type="entry name" value="Cu-oxidase_2nd"/>
</dbReference>
<organism evidence="18">
    <name type="scientific">Selaginella moellendorffii</name>
    <name type="common">Spikemoss</name>
    <dbReference type="NCBI Taxonomy" id="88036"/>
    <lineage>
        <taxon>Eukaryota</taxon>
        <taxon>Viridiplantae</taxon>
        <taxon>Streptophyta</taxon>
        <taxon>Embryophyta</taxon>
        <taxon>Tracheophyta</taxon>
        <taxon>Lycopodiopsida</taxon>
        <taxon>Selaginellales</taxon>
        <taxon>Selaginellaceae</taxon>
        <taxon>Selaginella</taxon>
    </lineage>
</organism>
<evidence type="ECO:0000259" key="13">
    <source>
        <dbReference type="Pfam" id="PF00394"/>
    </source>
</evidence>
<dbReference type="KEGG" id="smo:SELMODRAFT_81006"/>
<keyword evidence="9" id="KW-0677">Repeat</keyword>
<gene>
    <name evidence="16" type="ORF">SELMODRAFT_134567</name>
    <name evidence="17" type="ORF">SELMODRAFT_81006</name>
</gene>
<dbReference type="InterPro" id="IPR011706">
    <property type="entry name" value="Cu-oxidase_C"/>
</dbReference>
<dbReference type="InterPro" id="IPR008972">
    <property type="entry name" value="Cupredoxin"/>
</dbReference>
<comment type="catalytic activity">
    <reaction evidence="1">
        <text>4 hydroquinone + O2 = 4 benzosemiquinone + 2 H2O</text>
        <dbReference type="Rhea" id="RHEA:11276"/>
        <dbReference type="ChEBI" id="CHEBI:15377"/>
        <dbReference type="ChEBI" id="CHEBI:15379"/>
        <dbReference type="ChEBI" id="CHEBI:17594"/>
        <dbReference type="ChEBI" id="CHEBI:17977"/>
        <dbReference type="EC" id="1.10.3.2"/>
    </reaction>
</comment>
<dbReference type="STRING" id="88036.D8QZR6"/>
<evidence type="ECO:0000259" key="15">
    <source>
        <dbReference type="Pfam" id="PF07732"/>
    </source>
</evidence>
<evidence type="ECO:0000256" key="12">
    <source>
        <dbReference type="ARBA" id="ARBA00023185"/>
    </source>
</evidence>
<evidence type="ECO:0000259" key="14">
    <source>
        <dbReference type="Pfam" id="PF07731"/>
    </source>
</evidence>
<dbReference type="GO" id="GO:0046274">
    <property type="term" value="P:lignin catabolic process"/>
    <property type="evidence" value="ECO:0007669"/>
    <property type="project" value="UniProtKB-KW"/>
</dbReference>
<dbReference type="CDD" id="cd13849">
    <property type="entry name" value="CuRO_1_LCC_plant"/>
    <property type="match status" value="1"/>
</dbReference>
<dbReference type="eggNOG" id="KOG1263">
    <property type="taxonomic scope" value="Eukaryota"/>
</dbReference>
<dbReference type="Gramene" id="EFJ34842">
    <property type="protein sequence ID" value="EFJ34842"/>
    <property type="gene ID" value="SELMODRAFT_81006"/>
</dbReference>
<evidence type="ECO:0000313" key="18">
    <source>
        <dbReference type="Proteomes" id="UP000001514"/>
    </source>
</evidence>
<dbReference type="KEGG" id="smo:SELMODRAFT_134567"/>
<protein>
    <recommendedName>
        <fullName evidence="5">laccase</fullName>
        <ecNumber evidence="5">1.10.3.2</ecNumber>
    </recommendedName>
</protein>
<dbReference type="InParanoid" id="D8QZR6"/>
<accession>D8QZR6</accession>
<dbReference type="AlphaFoldDB" id="D8QZR6"/>
<keyword evidence="6" id="KW-0052">Apoplast</keyword>
<dbReference type="Gramene" id="EFJ06867">
    <property type="protein sequence ID" value="EFJ06867"/>
    <property type="gene ID" value="SELMODRAFT_134567"/>
</dbReference>
<keyword evidence="12" id="KW-0439">Lignin degradation</keyword>
<name>D8QZR6_SELML</name>
<dbReference type="Pfam" id="PF00394">
    <property type="entry name" value="Cu-oxidase"/>
    <property type="match status" value="1"/>
</dbReference>
<evidence type="ECO:0000256" key="2">
    <source>
        <dbReference type="ARBA" id="ARBA00001935"/>
    </source>
</evidence>
<dbReference type="NCBIfam" id="TIGR03389">
    <property type="entry name" value="laccase"/>
    <property type="match status" value="1"/>
</dbReference>
<dbReference type="Pfam" id="PF07732">
    <property type="entry name" value="Cu-oxidase_3"/>
    <property type="match status" value="1"/>
</dbReference>
<feature type="non-terminal residue" evidence="17">
    <location>
        <position position="1"/>
    </location>
</feature>
<dbReference type="PANTHER" id="PTHR11709:SF417">
    <property type="entry name" value="LACCASE-17"/>
    <property type="match status" value="1"/>
</dbReference>
<dbReference type="InterPro" id="IPR045087">
    <property type="entry name" value="Cu-oxidase_fam"/>
</dbReference>
<comment type="similarity">
    <text evidence="4">Belongs to the multicopper oxidase family.</text>
</comment>
<evidence type="ECO:0000256" key="10">
    <source>
        <dbReference type="ARBA" id="ARBA00023002"/>
    </source>
</evidence>
<dbReference type="InterPro" id="IPR033138">
    <property type="entry name" value="Cu_oxidase_CS"/>
</dbReference>
<dbReference type="InterPro" id="IPR034285">
    <property type="entry name" value="CuRO_2_LCC"/>
</dbReference>
<sequence>VENKTITRLCRTRTIVTVNGEFPGPQIEVDEEDRVIIEVTNKASSGISIHWHGVYQKRTCWFDGPSYVTQCPIQPGNSFTYNFTVVGQRGTLWWHAHAGWLRATVYGAFIIQPSSNPLPEEHTIILGMSNFFAYFLHDFPGQWWNSDVSAMVDEATAAGVPPNISDALTINGLPGLLYGGCSESDTARVRVAESNTHLLRLVNAAMQIEMFFGIANHTLEVIEIDASYVKPFNTSTVVIGPGQSMNVLITTGSDVGSYLMAARAYSAAPSIPIDNTTSSAILEVGDSSDVPADLPDLPGHFDTAFVTEFEDKVLGLVEGAVPTEIDKEMVITVSMNVLDCPPDASEESCQFFEGRAGASMNNISYVHPNTSILEAFYTGASSGVYTTDFPQYPPVVFDYTGPPPANLNAVRGTKVHVVEYGTRMQVILQGTSLVVAESHPMHLHGFDFFVVGRGLGNYNSSLASTFNLWDPPKHNTVQVPAGGWTALRFLATNPGAWYFHCHLDFHLSVGLGIVLIVENGDEPSEQLVPPPVMPAC</sequence>
<keyword evidence="7" id="KW-0964">Secreted</keyword>
<evidence type="ECO:0000256" key="3">
    <source>
        <dbReference type="ARBA" id="ARBA00004271"/>
    </source>
</evidence>
<dbReference type="Gene3D" id="2.60.40.420">
    <property type="entry name" value="Cupredoxins - blue copper proteins"/>
    <property type="match status" value="3"/>
</dbReference>
<dbReference type="Proteomes" id="UP000001514">
    <property type="component" value="Unassembled WGS sequence"/>
</dbReference>